<name>A0A482WX14_LAOST</name>
<accession>A0A482WX14</accession>
<gene>
    <name evidence="2" type="ORF">LSTR_LSTR005498</name>
</gene>
<dbReference type="InParanoid" id="A0A482WX14"/>
<keyword evidence="3" id="KW-1185">Reference proteome</keyword>
<dbReference type="OrthoDB" id="6625181at2759"/>
<feature type="region of interest" description="Disordered" evidence="1">
    <location>
        <begin position="1"/>
        <end position="67"/>
    </location>
</feature>
<dbReference type="Proteomes" id="UP000291343">
    <property type="component" value="Unassembled WGS sequence"/>
</dbReference>
<reference evidence="2 3" key="1">
    <citation type="journal article" date="2017" name="Gigascience">
        <title>Genome sequence of the small brown planthopper, Laodelphax striatellus.</title>
        <authorList>
            <person name="Zhu J."/>
            <person name="Jiang F."/>
            <person name="Wang X."/>
            <person name="Yang P."/>
            <person name="Bao Y."/>
            <person name="Zhao W."/>
            <person name="Wang W."/>
            <person name="Lu H."/>
            <person name="Wang Q."/>
            <person name="Cui N."/>
            <person name="Li J."/>
            <person name="Chen X."/>
            <person name="Luo L."/>
            <person name="Yu J."/>
            <person name="Kang L."/>
            <person name="Cui F."/>
        </authorList>
    </citation>
    <scope>NUCLEOTIDE SEQUENCE [LARGE SCALE GENOMIC DNA]</scope>
    <source>
        <strain evidence="2">Lst14</strain>
    </source>
</reference>
<evidence type="ECO:0000313" key="3">
    <source>
        <dbReference type="Proteomes" id="UP000291343"/>
    </source>
</evidence>
<evidence type="ECO:0000256" key="1">
    <source>
        <dbReference type="SAM" id="MobiDB-lite"/>
    </source>
</evidence>
<dbReference type="EMBL" id="QKKF02022802">
    <property type="protein sequence ID" value="RZF38137.1"/>
    <property type="molecule type" value="Genomic_DNA"/>
</dbReference>
<sequence length="151" mass="17835">MQERWRGRVWAGEEEEDWDDDEEEEEEEELDDEEEEDEAEEEEEKEKDEDVEEENTKGAHLTKKGYVKRNSGKKSLLIQKLFPAQKRTKKGEGLHFIQNVTQQRPYIYWNSPNELVSRLELLVAAKRAGHDGVDLEISSILEELQEANYIR</sequence>
<dbReference type="AlphaFoldDB" id="A0A482WX14"/>
<dbReference type="SMR" id="A0A482WX14"/>
<protein>
    <submittedName>
        <fullName evidence="2">Uncharacterized protein</fullName>
    </submittedName>
</protein>
<comment type="caution">
    <text evidence="2">The sequence shown here is derived from an EMBL/GenBank/DDBJ whole genome shotgun (WGS) entry which is preliminary data.</text>
</comment>
<proteinExistence type="predicted"/>
<organism evidence="2 3">
    <name type="scientific">Laodelphax striatellus</name>
    <name type="common">Small brown planthopper</name>
    <name type="synonym">Delphax striatella</name>
    <dbReference type="NCBI Taxonomy" id="195883"/>
    <lineage>
        <taxon>Eukaryota</taxon>
        <taxon>Metazoa</taxon>
        <taxon>Ecdysozoa</taxon>
        <taxon>Arthropoda</taxon>
        <taxon>Hexapoda</taxon>
        <taxon>Insecta</taxon>
        <taxon>Pterygota</taxon>
        <taxon>Neoptera</taxon>
        <taxon>Paraneoptera</taxon>
        <taxon>Hemiptera</taxon>
        <taxon>Auchenorrhyncha</taxon>
        <taxon>Fulgoroidea</taxon>
        <taxon>Delphacidae</taxon>
        <taxon>Criomorphinae</taxon>
        <taxon>Laodelphax</taxon>
    </lineage>
</organism>
<evidence type="ECO:0000313" key="2">
    <source>
        <dbReference type="EMBL" id="RZF38137.1"/>
    </source>
</evidence>
<feature type="compositionally biased region" description="Acidic residues" evidence="1">
    <location>
        <begin position="12"/>
        <end position="53"/>
    </location>
</feature>